<sequence>MSGTIKIYEEGTSTQPGGLITSEPFEVYDNDWFDVTLSEPVSITGDQDIWVSVEATHNQGEYPAGCDGGPMVNGKGGWACLGGVWSEIKSQGFDVNWNIWAGIAGDNTIMSIDPSTQT</sequence>
<gene>
    <name evidence="1" type="ORF">S01H4_21583</name>
</gene>
<comment type="caution">
    <text evidence="1">The sequence shown here is derived from an EMBL/GenBank/DDBJ whole genome shotgun (WGS) entry which is preliminary data.</text>
</comment>
<dbReference type="EMBL" id="BART01009788">
    <property type="protein sequence ID" value="GAG80984.1"/>
    <property type="molecule type" value="Genomic_DNA"/>
</dbReference>
<accession>X1AGE3</accession>
<feature type="non-terminal residue" evidence="1">
    <location>
        <position position="118"/>
    </location>
</feature>
<name>X1AGE3_9ZZZZ</name>
<protein>
    <submittedName>
        <fullName evidence="1">Uncharacterized protein</fullName>
    </submittedName>
</protein>
<dbReference type="AlphaFoldDB" id="X1AGE3"/>
<reference evidence="1" key="1">
    <citation type="journal article" date="2014" name="Front. Microbiol.">
        <title>High frequency of phylogenetically diverse reductive dehalogenase-homologous genes in deep subseafloor sedimentary metagenomes.</title>
        <authorList>
            <person name="Kawai M."/>
            <person name="Futagami T."/>
            <person name="Toyoda A."/>
            <person name="Takaki Y."/>
            <person name="Nishi S."/>
            <person name="Hori S."/>
            <person name="Arai W."/>
            <person name="Tsubouchi T."/>
            <person name="Morono Y."/>
            <person name="Uchiyama I."/>
            <person name="Ito T."/>
            <person name="Fujiyama A."/>
            <person name="Inagaki F."/>
            <person name="Takami H."/>
        </authorList>
    </citation>
    <scope>NUCLEOTIDE SEQUENCE</scope>
    <source>
        <strain evidence="1">Expedition CK06-06</strain>
    </source>
</reference>
<proteinExistence type="predicted"/>
<evidence type="ECO:0000313" key="1">
    <source>
        <dbReference type="EMBL" id="GAG80984.1"/>
    </source>
</evidence>
<organism evidence="1">
    <name type="scientific">marine sediment metagenome</name>
    <dbReference type="NCBI Taxonomy" id="412755"/>
    <lineage>
        <taxon>unclassified sequences</taxon>
        <taxon>metagenomes</taxon>
        <taxon>ecological metagenomes</taxon>
    </lineage>
</organism>